<comment type="caution">
    <text evidence="10">The sequence shown here is derived from an EMBL/GenBank/DDBJ whole genome shotgun (WGS) entry which is preliminary data.</text>
</comment>
<keyword evidence="4 7" id="KW-0238">DNA-binding</keyword>
<keyword evidence="3 7" id="KW-0805">Transcription regulation</keyword>
<evidence type="ECO:0000313" key="10">
    <source>
        <dbReference type="EMBL" id="MCZ0725087.1"/>
    </source>
</evidence>
<feature type="DNA-binding region" description="H-T-H motif" evidence="7">
    <location>
        <begin position="212"/>
        <end position="231"/>
    </location>
</feature>
<evidence type="ECO:0000256" key="2">
    <source>
        <dbReference type="ARBA" id="ARBA00022491"/>
    </source>
</evidence>
<keyword evidence="2 7" id="KW-0678">Repressor</keyword>
<dbReference type="PRINTS" id="PR00033">
    <property type="entry name" value="HTHASNC"/>
</dbReference>
<dbReference type="GO" id="GO:0045892">
    <property type="term" value="P:negative regulation of DNA-templated transcription"/>
    <property type="evidence" value="ECO:0007669"/>
    <property type="project" value="UniProtKB-UniRule"/>
</dbReference>
<dbReference type="Pfam" id="PF08222">
    <property type="entry name" value="HTH_CodY"/>
    <property type="match status" value="1"/>
</dbReference>
<evidence type="ECO:0000256" key="6">
    <source>
        <dbReference type="ARBA" id="ARBA00034538"/>
    </source>
</evidence>
<dbReference type="PIRSF" id="PIRSF011572">
    <property type="entry name" value="GTP_sensing_CodY"/>
    <property type="match status" value="1"/>
</dbReference>
<evidence type="ECO:0000256" key="1">
    <source>
        <dbReference type="ARBA" id="ARBA00022490"/>
    </source>
</evidence>
<dbReference type="HAMAP" id="MF_00621">
    <property type="entry name" value="HTH_type_CodY"/>
    <property type="match status" value="1"/>
</dbReference>
<dbReference type="RefSeq" id="WP_268751415.1">
    <property type="nucleotide sequence ID" value="NZ_JAPRFQ010000001.1"/>
</dbReference>
<dbReference type="Proteomes" id="UP001146670">
    <property type="component" value="Unassembled WGS sequence"/>
</dbReference>
<evidence type="ECO:0000256" key="5">
    <source>
        <dbReference type="ARBA" id="ARBA00023163"/>
    </source>
</evidence>
<dbReference type="InterPro" id="IPR013198">
    <property type="entry name" value="GTP_trans_reg_CodY_C"/>
</dbReference>
<keyword evidence="1 7" id="KW-0963">Cytoplasm</keyword>
<organism evidence="10 11">
    <name type="scientific">Aerococcus kribbianus</name>
    <dbReference type="NCBI Taxonomy" id="2999064"/>
    <lineage>
        <taxon>Bacteria</taxon>
        <taxon>Bacillati</taxon>
        <taxon>Bacillota</taxon>
        <taxon>Bacilli</taxon>
        <taxon>Lactobacillales</taxon>
        <taxon>Aerococcaceae</taxon>
        <taxon>Aerococcus</taxon>
    </lineage>
</organism>
<dbReference type="InterPro" id="IPR014154">
    <property type="entry name" value="CodY"/>
</dbReference>
<dbReference type="PANTHER" id="PTHR40062">
    <property type="entry name" value="GTP-SENSING TRANSCRIPTIONAL PLEIOTROPIC REPRESSOR CODY"/>
    <property type="match status" value="1"/>
</dbReference>
<dbReference type="Gene3D" id="3.30.450.40">
    <property type="match status" value="1"/>
</dbReference>
<dbReference type="GO" id="GO:0003700">
    <property type="term" value="F:DNA-binding transcription factor activity"/>
    <property type="evidence" value="ECO:0007669"/>
    <property type="project" value="InterPro"/>
</dbReference>
<proteinExistence type="inferred from homology"/>
<dbReference type="InterPro" id="IPR000485">
    <property type="entry name" value="AsnC-type_HTH_dom"/>
</dbReference>
<dbReference type="GO" id="GO:0005525">
    <property type="term" value="F:GTP binding"/>
    <property type="evidence" value="ECO:0007669"/>
    <property type="project" value="InterPro"/>
</dbReference>
<feature type="region of interest" description="GAF domain" evidence="7">
    <location>
        <begin position="1"/>
        <end position="164"/>
    </location>
</feature>
<evidence type="ECO:0000256" key="7">
    <source>
        <dbReference type="HAMAP-Rule" id="MF_00621"/>
    </source>
</evidence>
<protein>
    <recommendedName>
        <fullName evidence="6 7">Global transcriptional regulator CodY</fullName>
    </recommendedName>
</protein>
<keyword evidence="11" id="KW-1185">Reference proteome</keyword>
<comment type="similarity">
    <text evidence="7">Belongs to the CodY family.</text>
</comment>
<evidence type="ECO:0000256" key="4">
    <source>
        <dbReference type="ARBA" id="ARBA00023125"/>
    </source>
</evidence>
<dbReference type="InterPro" id="IPR036388">
    <property type="entry name" value="WH-like_DNA-bd_sf"/>
</dbReference>
<evidence type="ECO:0000259" key="8">
    <source>
        <dbReference type="Pfam" id="PF06018"/>
    </source>
</evidence>
<dbReference type="InterPro" id="IPR036390">
    <property type="entry name" value="WH_DNA-bd_sf"/>
</dbReference>
<name>A0A9X3FM72_9LACT</name>
<dbReference type="InterPro" id="IPR029016">
    <property type="entry name" value="GAF-like_dom_sf"/>
</dbReference>
<dbReference type="SUPFAM" id="SSF46785">
    <property type="entry name" value="Winged helix' DNA-binding domain"/>
    <property type="match status" value="1"/>
</dbReference>
<reference evidence="10" key="1">
    <citation type="submission" date="2022-12" db="EMBL/GenBank/DDBJ databases">
        <title>Description and comparative metabolic analysis of Aerococcus sp. nov., isolated from the feces of a pig.</title>
        <authorList>
            <person name="Chang Y.-H."/>
        </authorList>
    </citation>
    <scope>NUCLEOTIDE SEQUENCE</scope>
    <source>
        <strain evidence="10">YH-aer222</strain>
    </source>
</reference>
<accession>A0A9X3FM72</accession>
<keyword evidence="5 7" id="KW-0804">Transcription</keyword>
<dbReference type="GO" id="GO:0043565">
    <property type="term" value="F:sequence-specific DNA binding"/>
    <property type="evidence" value="ECO:0007669"/>
    <property type="project" value="InterPro"/>
</dbReference>
<dbReference type="InterPro" id="IPR010312">
    <property type="entry name" value="Transc_reg_CodY_N"/>
</dbReference>
<dbReference type="AlphaFoldDB" id="A0A9X3FM72"/>
<comment type="function">
    <text evidence="7">DNA-binding global transcriptional regulator which is involved in the adaptive response to starvation and acts by directly or indirectly controlling the expression of numerous genes in response to nutrient availability. During rapid exponential growth, CodY is highly active and represses genes whose products allow adaptation to nutrient depletion.</text>
</comment>
<comment type="subcellular location">
    <subcellularLocation>
        <location evidence="7">Cytoplasm</location>
    </subcellularLocation>
</comment>
<dbReference type="EMBL" id="JAPRFR010000001">
    <property type="protein sequence ID" value="MCZ0725087.1"/>
    <property type="molecule type" value="Genomic_DNA"/>
</dbReference>
<evidence type="ECO:0000313" key="11">
    <source>
        <dbReference type="Proteomes" id="UP001146670"/>
    </source>
</evidence>
<dbReference type="Gene3D" id="1.10.10.10">
    <property type="entry name" value="Winged helix-like DNA-binding domain superfamily/Winged helix DNA-binding domain"/>
    <property type="match status" value="1"/>
</dbReference>
<feature type="domain" description="Global transcriptional regulator CodY N-terminal" evidence="8">
    <location>
        <begin position="5"/>
        <end position="187"/>
    </location>
</feature>
<dbReference type="PANTHER" id="PTHR40062:SF1">
    <property type="entry name" value="GLOBAL TRANSCRIPTIONAL REGULATOR CODY"/>
    <property type="match status" value="1"/>
</dbReference>
<sequence length="270" mass="30471">MENDILAKIRQIKEIVKREDIVVNDTIDEFPFQLLIKVLGEILNANTYLVSDSGELLGFLSVYDLINSDRTNQMMADRQLDGAYMEGLLGVNKTLDNISVTDDKTIIATENRKEFPEGKTAIIPIFAANIKVGYLILARPDASFETSDLILAEYIASLLALEMDYLNRDRQAENNRRKHLMELAVKSLSYSELMAMRTIFADQKEATFRITASKIAEEVGITRSVIVNALRKLESAGVIQSRSLGMKGTHIDVNNDRNLKLLQEELHKDF</sequence>
<evidence type="ECO:0000259" key="9">
    <source>
        <dbReference type="Pfam" id="PF08222"/>
    </source>
</evidence>
<gene>
    <name evidence="7" type="primary">codY</name>
    <name evidence="10" type="ORF">OW157_00720</name>
</gene>
<dbReference type="Pfam" id="PF06018">
    <property type="entry name" value="CodY"/>
    <property type="match status" value="1"/>
</dbReference>
<feature type="domain" description="Global transcriptional regulator CodY C-terminal" evidence="9">
    <location>
        <begin position="209"/>
        <end position="264"/>
    </location>
</feature>
<dbReference type="GO" id="GO:0005737">
    <property type="term" value="C:cytoplasm"/>
    <property type="evidence" value="ECO:0007669"/>
    <property type="project" value="UniProtKB-SubCell"/>
</dbReference>
<evidence type="ECO:0000256" key="3">
    <source>
        <dbReference type="ARBA" id="ARBA00023015"/>
    </source>
</evidence>